<keyword evidence="7" id="KW-1185">Reference proteome</keyword>
<evidence type="ECO:0000256" key="4">
    <source>
        <dbReference type="ARBA" id="ARBA00023163"/>
    </source>
</evidence>
<evidence type="ECO:0000256" key="3">
    <source>
        <dbReference type="ARBA" id="ARBA00023125"/>
    </source>
</evidence>
<gene>
    <name evidence="6" type="ORF">BEI_3349</name>
</gene>
<evidence type="ECO:0000313" key="6">
    <source>
        <dbReference type="EMBL" id="ATJ84336.1"/>
    </source>
</evidence>
<dbReference type="InterPro" id="IPR036388">
    <property type="entry name" value="WH-like_DNA-bd_sf"/>
</dbReference>
<name>A0A291PBQ3_9GAMM</name>
<dbReference type="KEGG" id="hbe:BEI_3349"/>
<dbReference type="Gene3D" id="3.40.190.290">
    <property type="match status" value="1"/>
</dbReference>
<keyword evidence="2" id="KW-0805">Transcription regulation</keyword>
<evidence type="ECO:0000313" key="7">
    <source>
        <dbReference type="Proteomes" id="UP000219993"/>
    </source>
</evidence>
<feature type="domain" description="HTH lysR-type" evidence="5">
    <location>
        <begin position="4"/>
        <end position="61"/>
    </location>
</feature>
<dbReference type="Gene3D" id="1.10.10.10">
    <property type="entry name" value="Winged helix-like DNA-binding domain superfamily/Winged helix DNA-binding domain"/>
    <property type="match status" value="1"/>
</dbReference>
<dbReference type="Pfam" id="PF03466">
    <property type="entry name" value="LysR_substrate"/>
    <property type="match status" value="1"/>
</dbReference>
<dbReference type="GO" id="GO:0043565">
    <property type="term" value="F:sequence-specific DNA binding"/>
    <property type="evidence" value="ECO:0007669"/>
    <property type="project" value="TreeGrafter"/>
</dbReference>
<evidence type="ECO:0000259" key="5">
    <source>
        <dbReference type="PROSITE" id="PS50931"/>
    </source>
</evidence>
<dbReference type="SUPFAM" id="SSF46785">
    <property type="entry name" value="Winged helix' DNA-binding domain"/>
    <property type="match status" value="1"/>
</dbReference>
<dbReference type="Proteomes" id="UP000219993">
    <property type="component" value="Chromosome"/>
</dbReference>
<dbReference type="PANTHER" id="PTHR30427">
    <property type="entry name" value="TRANSCRIPTIONAL ACTIVATOR PROTEIN LYSR"/>
    <property type="match status" value="1"/>
</dbReference>
<dbReference type="InterPro" id="IPR037424">
    <property type="entry name" value="NocR_PBP2"/>
</dbReference>
<dbReference type="CDD" id="cd08415">
    <property type="entry name" value="PBP2_LysR_opines_like"/>
    <property type="match status" value="1"/>
</dbReference>
<dbReference type="OrthoDB" id="6624490at2"/>
<dbReference type="RefSeq" id="WP_097790542.1">
    <property type="nucleotide sequence ID" value="NZ_BAAADT010000043.1"/>
</dbReference>
<protein>
    <submittedName>
        <fullName evidence="6">Transcriptional regulator, LysR family</fullName>
    </submittedName>
</protein>
<dbReference type="GO" id="GO:0010628">
    <property type="term" value="P:positive regulation of gene expression"/>
    <property type="evidence" value="ECO:0007669"/>
    <property type="project" value="TreeGrafter"/>
</dbReference>
<keyword evidence="4" id="KW-0804">Transcription</keyword>
<evidence type="ECO:0000256" key="2">
    <source>
        <dbReference type="ARBA" id="ARBA00023015"/>
    </source>
</evidence>
<dbReference type="InterPro" id="IPR036390">
    <property type="entry name" value="WH_DNA-bd_sf"/>
</dbReference>
<dbReference type="PROSITE" id="PS50931">
    <property type="entry name" value="HTH_LYSR"/>
    <property type="match status" value="1"/>
</dbReference>
<dbReference type="PANTHER" id="PTHR30427:SF1">
    <property type="entry name" value="TRANSCRIPTIONAL ACTIVATOR PROTEIN LYSR"/>
    <property type="match status" value="1"/>
</dbReference>
<proteinExistence type="inferred from homology"/>
<dbReference type="AlphaFoldDB" id="A0A291PBQ3"/>
<dbReference type="EMBL" id="CP021435">
    <property type="protein sequence ID" value="ATJ84336.1"/>
    <property type="molecule type" value="Genomic_DNA"/>
</dbReference>
<dbReference type="InterPro" id="IPR000847">
    <property type="entry name" value="LysR_HTH_N"/>
</dbReference>
<dbReference type="InterPro" id="IPR005119">
    <property type="entry name" value="LysR_subst-bd"/>
</dbReference>
<keyword evidence="3" id="KW-0238">DNA-binding</keyword>
<comment type="similarity">
    <text evidence="1">Belongs to the LysR transcriptional regulatory family.</text>
</comment>
<reference evidence="6 7" key="1">
    <citation type="journal article" date="2017" name="Sci. Rep.">
        <title>Revealing the Saline Adaptation Strategies of the Halophilic Bacterium Halomonas beimenensis through High-throughput Omics and Transposon Mutagenesis Approaches.</title>
        <authorList>
            <person name="Chen Y.H."/>
            <person name="Lin S.S."/>
            <person name="Shyu Y.T."/>
        </authorList>
    </citation>
    <scope>NUCLEOTIDE SEQUENCE [LARGE SCALE GENOMIC DNA]</scope>
    <source>
        <strain evidence="6 7">NTU-111</strain>
    </source>
</reference>
<dbReference type="Pfam" id="PF00126">
    <property type="entry name" value="HTH_1"/>
    <property type="match status" value="1"/>
</dbReference>
<organism evidence="6 7">
    <name type="scientific">Halomonas beimenensis</name>
    <dbReference type="NCBI Taxonomy" id="475662"/>
    <lineage>
        <taxon>Bacteria</taxon>
        <taxon>Pseudomonadati</taxon>
        <taxon>Pseudomonadota</taxon>
        <taxon>Gammaproteobacteria</taxon>
        <taxon>Oceanospirillales</taxon>
        <taxon>Halomonadaceae</taxon>
        <taxon>Halomonas</taxon>
    </lineage>
</organism>
<sequence>MAKLTYRQIEAFRAVMISGTTSGAAEILCVSQPAVSRLLADFEDTVGVAMFERRRRRLHPTPEARFFFEEVERAFVSLEQLSRAAEELREFHLGSLRIASMPAASVEFLPDLTDRFSQEHPGVSVTLQVRSTQQVVDLVATQQFDLGVISGIPLDDPAVEERPLADSRLVCILPPEHRLAGREVIVPQDLEGEVFVSLGSEQSIRHTIDGVFERAGVRRQLLIDTQLHYAACAFVLAGSGVSLVDPITAWHYRRLGLVVRRFEPRVRYRYSVIFPRQRGQSGLTKSFLALLDKALEGLEVESGGLFESGRQRGRQG</sequence>
<accession>A0A291PBQ3</accession>
<evidence type="ECO:0000256" key="1">
    <source>
        <dbReference type="ARBA" id="ARBA00009437"/>
    </source>
</evidence>
<dbReference type="SUPFAM" id="SSF53850">
    <property type="entry name" value="Periplasmic binding protein-like II"/>
    <property type="match status" value="1"/>
</dbReference>
<dbReference type="GO" id="GO:0003700">
    <property type="term" value="F:DNA-binding transcription factor activity"/>
    <property type="evidence" value="ECO:0007669"/>
    <property type="project" value="InterPro"/>
</dbReference>